<keyword evidence="5" id="KW-0443">Lipid metabolism</keyword>
<dbReference type="GO" id="GO:0005576">
    <property type="term" value="C:extracellular region"/>
    <property type="evidence" value="ECO:0007669"/>
    <property type="project" value="UniProtKB-SubCell"/>
</dbReference>
<protein>
    <submittedName>
        <fullName evidence="7">Alpha/beta-hydrolase</fullName>
    </submittedName>
</protein>
<dbReference type="PANTHER" id="PTHR34043">
    <property type="entry name" value="ALPHA/BETA-HYDROLASES SUPERFAMILY PROTEIN"/>
    <property type="match status" value="1"/>
</dbReference>
<sequence length="435" mass="48948">MALPVQPDTQAVPLVIVEGFFCGAGAIIWGNFHQYSNHVYRAGGKEDRRVIFARVGPASSLHDRACELFFSLIGGRVDYGEEHARQHGHKRFGRTHARGSYPAWSRRNPLHFMGHSLGGPTIVKLQWLLKTGFFGARYHPDMILSVNAKVSSPFRGTQLVYLLGEDVHNAPAVRRPSLGLILSAWAHVLAYLAPILPTELDMHADARALSFAETSFSITLRRLWRSDWAETEDAAPYDVTFQAAHCRESQMEGALNPGTYYRSYAACMTENSGDGSPSTPWRHMLTMPLLCLSSRAMRHYDSPSLFLAEQESMSKVTARGDQGRVERKSFLVLRHILRYTSLGDLIFLSETKCRHSTYSLDDSRRAADMLNGSQETAKRHAHLEQGVWHVQHIDAAHHVSIVPFWVGTSRQKAFWRDLGDWLYAIDATRSTAQTM</sequence>
<name>A0A165UJ77_9APHY</name>
<evidence type="ECO:0000256" key="1">
    <source>
        <dbReference type="ARBA" id="ARBA00004613"/>
    </source>
</evidence>
<keyword evidence="2" id="KW-0964">Secreted</keyword>
<comment type="subcellular location">
    <subcellularLocation>
        <location evidence="1">Secreted</location>
    </subcellularLocation>
</comment>
<dbReference type="SUPFAM" id="SSF53474">
    <property type="entry name" value="alpha/beta-Hydrolases"/>
    <property type="match status" value="1"/>
</dbReference>
<keyword evidence="8" id="KW-1185">Reference proteome</keyword>
<keyword evidence="4 7" id="KW-0378">Hydrolase</keyword>
<evidence type="ECO:0000259" key="6">
    <source>
        <dbReference type="Pfam" id="PF24708"/>
    </source>
</evidence>
<dbReference type="InterPro" id="IPR029058">
    <property type="entry name" value="AB_hydrolase_fold"/>
</dbReference>
<evidence type="ECO:0000256" key="4">
    <source>
        <dbReference type="ARBA" id="ARBA00022801"/>
    </source>
</evidence>
<dbReference type="GO" id="GO:0006629">
    <property type="term" value="P:lipid metabolic process"/>
    <property type="evidence" value="ECO:0007669"/>
    <property type="project" value="UniProtKB-KW"/>
</dbReference>
<gene>
    <name evidence="7" type="ORF">DAEQUDRAFT_760966</name>
</gene>
<feature type="domain" description="Lipase-like C-terminal" evidence="6">
    <location>
        <begin position="48"/>
        <end position="132"/>
    </location>
</feature>
<dbReference type="Proteomes" id="UP000076727">
    <property type="component" value="Unassembled WGS sequence"/>
</dbReference>
<dbReference type="STRING" id="1314783.A0A165UJ77"/>
<dbReference type="AlphaFoldDB" id="A0A165UJ77"/>
<dbReference type="Gene3D" id="3.40.50.1820">
    <property type="entry name" value="alpha/beta hydrolase"/>
    <property type="match status" value="1"/>
</dbReference>
<dbReference type="InterPro" id="IPR056304">
    <property type="entry name" value="Lip-like_C"/>
</dbReference>
<dbReference type="GO" id="GO:0016787">
    <property type="term" value="F:hydrolase activity"/>
    <property type="evidence" value="ECO:0007669"/>
    <property type="project" value="UniProtKB-KW"/>
</dbReference>
<proteinExistence type="predicted"/>
<evidence type="ECO:0000256" key="5">
    <source>
        <dbReference type="ARBA" id="ARBA00023098"/>
    </source>
</evidence>
<evidence type="ECO:0000313" key="8">
    <source>
        <dbReference type="Proteomes" id="UP000076727"/>
    </source>
</evidence>
<dbReference type="OrthoDB" id="206848at2759"/>
<keyword evidence="3" id="KW-0732">Signal</keyword>
<evidence type="ECO:0000313" key="7">
    <source>
        <dbReference type="EMBL" id="KZT74987.1"/>
    </source>
</evidence>
<evidence type="ECO:0000256" key="3">
    <source>
        <dbReference type="ARBA" id="ARBA00022729"/>
    </source>
</evidence>
<dbReference type="EMBL" id="KV429032">
    <property type="protein sequence ID" value="KZT74987.1"/>
    <property type="molecule type" value="Genomic_DNA"/>
</dbReference>
<dbReference type="Pfam" id="PF24708">
    <property type="entry name" value="Lip_C"/>
    <property type="match status" value="1"/>
</dbReference>
<organism evidence="7 8">
    <name type="scientific">Daedalea quercina L-15889</name>
    <dbReference type="NCBI Taxonomy" id="1314783"/>
    <lineage>
        <taxon>Eukaryota</taxon>
        <taxon>Fungi</taxon>
        <taxon>Dikarya</taxon>
        <taxon>Basidiomycota</taxon>
        <taxon>Agaricomycotina</taxon>
        <taxon>Agaricomycetes</taxon>
        <taxon>Polyporales</taxon>
        <taxon>Fomitopsis</taxon>
    </lineage>
</organism>
<accession>A0A165UJ77</accession>
<evidence type="ECO:0000256" key="2">
    <source>
        <dbReference type="ARBA" id="ARBA00022525"/>
    </source>
</evidence>
<dbReference type="PANTHER" id="PTHR34043:SF3">
    <property type="entry name" value="ALPHA_BETA-HYDROLASES SUPERFAMILY PROTEIN"/>
    <property type="match status" value="1"/>
</dbReference>
<reference evidence="7 8" key="1">
    <citation type="journal article" date="2016" name="Mol. Biol. Evol.">
        <title>Comparative Genomics of Early-Diverging Mushroom-Forming Fungi Provides Insights into the Origins of Lignocellulose Decay Capabilities.</title>
        <authorList>
            <person name="Nagy L.G."/>
            <person name="Riley R."/>
            <person name="Tritt A."/>
            <person name="Adam C."/>
            <person name="Daum C."/>
            <person name="Floudas D."/>
            <person name="Sun H."/>
            <person name="Yadav J.S."/>
            <person name="Pangilinan J."/>
            <person name="Larsson K.H."/>
            <person name="Matsuura K."/>
            <person name="Barry K."/>
            <person name="Labutti K."/>
            <person name="Kuo R."/>
            <person name="Ohm R.A."/>
            <person name="Bhattacharya S.S."/>
            <person name="Shirouzu T."/>
            <person name="Yoshinaga Y."/>
            <person name="Martin F.M."/>
            <person name="Grigoriev I.V."/>
            <person name="Hibbett D.S."/>
        </authorList>
    </citation>
    <scope>NUCLEOTIDE SEQUENCE [LARGE SCALE GENOMIC DNA]</scope>
    <source>
        <strain evidence="7 8">L-15889</strain>
    </source>
</reference>